<comment type="caution">
    <text evidence="7">The sequence shown here is derived from an EMBL/GenBank/DDBJ whole genome shotgun (WGS) entry which is preliminary data.</text>
</comment>
<feature type="transmembrane region" description="Helical" evidence="6">
    <location>
        <begin position="38"/>
        <end position="63"/>
    </location>
</feature>
<evidence type="ECO:0000256" key="1">
    <source>
        <dbReference type="ARBA" id="ARBA00004651"/>
    </source>
</evidence>
<feature type="transmembrane region" description="Helical" evidence="6">
    <location>
        <begin position="69"/>
        <end position="89"/>
    </location>
</feature>
<dbReference type="RefSeq" id="WP_264797513.1">
    <property type="nucleotide sequence ID" value="NZ_BRVS01000033.1"/>
</dbReference>
<feature type="transmembrane region" description="Helical" evidence="6">
    <location>
        <begin position="6"/>
        <end position="26"/>
    </location>
</feature>
<keyword evidence="3 6" id="KW-0812">Transmembrane</keyword>
<keyword evidence="4 6" id="KW-1133">Transmembrane helix</keyword>
<evidence type="ECO:0000256" key="3">
    <source>
        <dbReference type="ARBA" id="ARBA00022692"/>
    </source>
</evidence>
<feature type="transmembrane region" description="Helical" evidence="6">
    <location>
        <begin position="148"/>
        <end position="168"/>
    </location>
</feature>
<dbReference type="Pfam" id="PF01810">
    <property type="entry name" value="LysE"/>
    <property type="match status" value="1"/>
</dbReference>
<evidence type="ECO:0000256" key="2">
    <source>
        <dbReference type="ARBA" id="ARBA00022475"/>
    </source>
</evidence>
<comment type="subcellular location">
    <subcellularLocation>
        <location evidence="1">Cell membrane</location>
        <topology evidence="1">Multi-pass membrane protein</topology>
    </subcellularLocation>
</comment>
<accession>A0ABQ5MZR6</accession>
<feature type="transmembrane region" description="Helical" evidence="6">
    <location>
        <begin position="110"/>
        <end position="136"/>
    </location>
</feature>
<keyword evidence="8" id="KW-1185">Reference proteome</keyword>
<feature type="transmembrane region" description="Helical" evidence="6">
    <location>
        <begin position="180"/>
        <end position="201"/>
    </location>
</feature>
<evidence type="ECO:0000256" key="4">
    <source>
        <dbReference type="ARBA" id="ARBA00022989"/>
    </source>
</evidence>
<dbReference type="InterPro" id="IPR001123">
    <property type="entry name" value="LeuE-type"/>
</dbReference>
<evidence type="ECO:0000256" key="5">
    <source>
        <dbReference type="ARBA" id="ARBA00023136"/>
    </source>
</evidence>
<organism evidence="7 8">
    <name type="scientific">Arthrobacter mangrovi</name>
    <dbReference type="NCBI Taxonomy" id="2966350"/>
    <lineage>
        <taxon>Bacteria</taxon>
        <taxon>Bacillati</taxon>
        <taxon>Actinomycetota</taxon>
        <taxon>Actinomycetes</taxon>
        <taxon>Micrococcales</taxon>
        <taxon>Micrococcaceae</taxon>
        <taxon>Arthrobacter</taxon>
    </lineage>
</organism>
<dbReference type="EMBL" id="BRVS01000033">
    <property type="protein sequence ID" value="GLB69420.1"/>
    <property type="molecule type" value="Genomic_DNA"/>
</dbReference>
<sequence length="217" mass="22217">MDQQLYLGFAAVAITLACTPGADWAYSITAGLNQRSFAPAIAGLCSGYVVLTLLVTAGVAALIASIPALLGWLTVAGAAYLLWLGFSTARSWRAAAFSSMEQAGSSRLGSFFRGLGTSSINPKGLLLFLALVPQFINPAAGLPAPVQLGILGLSFVLMVAVVYSLVALAAKKLLQSRPAAARAVTLASGLIMIVLGAALLFEQVAPLIARSPLLAAS</sequence>
<name>A0ABQ5MZR6_9MICC</name>
<dbReference type="PANTHER" id="PTHR30086">
    <property type="entry name" value="ARGININE EXPORTER PROTEIN ARGO"/>
    <property type="match status" value="1"/>
</dbReference>
<keyword evidence="5 6" id="KW-0472">Membrane</keyword>
<dbReference type="PANTHER" id="PTHR30086:SF20">
    <property type="entry name" value="ARGININE EXPORTER PROTEIN ARGO-RELATED"/>
    <property type="match status" value="1"/>
</dbReference>
<evidence type="ECO:0000256" key="6">
    <source>
        <dbReference type="SAM" id="Phobius"/>
    </source>
</evidence>
<evidence type="ECO:0000313" key="7">
    <source>
        <dbReference type="EMBL" id="GLB69420.1"/>
    </source>
</evidence>
<protein>
    <submittedName>
        <fullName evidence="7">Lysine transporter LysE</fullName>
    </submittedName>
</protein>
<dbReference type="Proteomes" id="UP001209654">
    <property type="component" value="Unassembled WGS sequence"/>
</dbReference>
<proteinExistence type="predicted"/>
<keyword evidence="2" id="KW-1003">Cell membrane</keyword>
<evidence type="ECO:0000313" key="8">
    <source>
        <dbReference type="Proteomes" id="UP001209654"/>
    </source>
</evidence>
<reference evidence="7 8" key="1">
    <citation type="journal article" date="2023" name="Int. J. Syst. Evol. Microbiol.">
        <title>Arthrobacter mangrovi sp. nov., an actinobacterium isolated from the rhizosphere of a mangrove.</title>
        <authorList>
            <person name="Hamada M."/>
            <person name="Saitou S."/>
            <person name="Enomoto N."/>
            <person name="Nanri K."/>
            <person name="Hidaka K."/>
            <person name="Miura T."/>
            <person name="Tamura T."/>
        </authorList>
    </citation>
    <scope>NUCLEOTIDE SEQUENCE [LARGE SCALE GENOMIC DNA]</scope>
    <source>
        <strain evidence="7 8">NBRC 112813</strain>
    </source>
</reference>
<gene>
    <name evidence="7" type="ORF">AHIS1636_38640</name>
</gene>